<reference evidence="4" key="1">
    <citation type="journal article" date="2021" name="Sci. Rep.">
        <title>Diploid genomic architecture of Nitzschia inconspicua, an elite biomass production diatom.</title>
        <authorList>
            <person name="Oliver A."/>
            <person name="Podell S."/>
            <person name="Pinowska A."/>
            <person name="Traller J.C."/>
            <person name="Smith S.R."/>
            <person name="McClure R."/>
            <person name="Beliaev A."/>
            <person name="Bohutskyi P."/>
            <person name="Hill E.A."/>
            <person name="Rabines A."/>
            <person name="Zheng H."/>
            <person name="Allen L.Z."/>
            <person name="Kuo A."/>
            <person name="Grigoriev I.V."/>
            <person name="Allen A.E."/>
            <person name="Hazlebeck D."/>
            <person name="Allen E.E."/>
        </authorList>
    </citation>
    <scope>NUCLEOTIDE SEQUENCE</scope>
    <source>
        <strain evidence="4">Hildebrandi</strain>
    </source>
</reference>
<dbReference type="OrthoDB" id="446890at2759"/>
<evidence type="ECO:0000256" key="1">
    <source>
        <dbReference type="ARBA" id="ARBA00006926"/>
    </source>
</evidence>
<evidence type="ECO:0000256" key="3">
    <source>
        <dbReference type="ARBA" id="ARBA00023002"/>
    </source>
</evidence>
<evidence type="ECO:0000313" key="5">
    <source>
        <dbReference type="Proteomes" id="UP000693970"/>
    </source>
</evidence>
<protein>
    <submittedName>
        <fullName evidence="4">Glutathione peroxidase</fullName>
    </submittedName>
</protein>
<dbReference type="PROSITE" id="PS00763">
    <property type="entry name" value="GLUTATHIONE_PEROXID_2"/>
    <property type="match status" value="1"/>
</dbReference>
<dbReference type="Pfam" id="PF00255">
    <property type="entry name" value="GSHPx"/>
    <property type="match status" value="1"/>
</dbReference>
<evidence type="ECO:0000313" key="4">
    <source>
        <dbReference type="EMBL" id="KAG7373878.1"/>
    </source>
</evidence>
<comment type="similarity">
    <text evidence="1">Belongs to the glutathione peroxidase family.</text>
</comment>
<dbReference type="PANTHER" id="PTHR11592">
    <property type="entry name" value="GLUTATHIONE PEROXIDASE"/>
    <property type="match status" value="1"/>
</dbReference>
<dbReference type="InterPro" id="IPR000889">
    <property type="entry name" value="Glutathione_peroxidase"/>
</dbReference>
<gene>
    <name evidence="4" type="ORF">IV203_012973</name>
</gene>
<dbReference type="Proteomes" id="UP000693970">
    <property type="component" value="Unassembled WGS sequence"/>
</dbReference>
<dbReference type="GO" id="GO:0006979">
    <property type="term" value="P:response to oxidative stress"/>
    <property type="evidence" value="ECO:0007669"/>
    <property type="project" value="InterPro"/>
</dbReference>
<keyword evidence="3" id="KW-0560">Oxidoreductase</keyword>
<dbReference type="PIRSF" id="PIRSF000303">
    <property type="entry name" value="Glutathion_perox"/>
    <property type="match status" value="1"/>
</dbReference>
<sequence length="141" mass="16021">MSFLLKGAQDGVNRLLFAQLHDEYATRGLKILAFPCNQFGAQEPGTEEEILEFVKKYDERMAEKLVFFEKGSVNGSDTREVFAYLKEILPDDDGTTAIRWNFNKFLVDHTGTPIKRFVPTVAPFDIKDDIESLLKKKEGGN</sequence>
<comment type="caution">
    <text evidence="4">The sequence shown here is derived from an EMBL/GenBank/DDBJ whole genome shotgun (WGS) entry which is preliminary data.</text>
</comment>
<organism evidence="4 5">
    <name type="scientific">Nitzschia inconspicua</name>
    <dbReference type="NCBI Taxonomy" id="303405"/>
    <lineage>
        <taxon>Eukaryota</taxon>
        <taxon>Sar</taxon>
        <taxon>Stramenopiles</taxon>
        <taxon>Ochrophyta</taxon>
        <taxon>Bacillariophyta</taxon>
        <taxon>Bacillariophyceae</taxon>
        <taxon>Bacillariophycidae</taxon>
        <taxon>Bacillariales</taxon>
        <taxon>Bacillariaceae</taxon>
        <taxon>Nitzschia</taxon>
    </lineage>
</organism>
<name>A0A9K3M513_9STRA</name>
<keyword evidence="2 4" id="KW-0575">Peroxidase</keyword>
<keyword evidence="5" id="KW-1185">Reference proteome</keyword>
<dbReference type="AlphaFoldDB" id="A0A9K3M513"/>
<evidence type="ECO:0000256" key="2">
    <source>
        <dbReference type="ARBA" id="ARBA00022559"/>
    </source>
</evidence>
<dbReference type="PROSITE" id="PS51355">
    <property type="entry name" value="GLUTATHIONE_PEROXID_3"/>
    <property type="match status" value="1"/>
</dbReference>
<dbReference type="PANTHER" id="PTHR11592:SF78">
    <property type="entry name" value="GLUTATHIONE PEROXIDASE"/>
    <property type="match status" value="1"/>
</dbReference>
<dbReference type="EMBL" id="JAGRRH010000001">
    <property type="protein sequence ID" value="KAG7373878.1"/>
    <property type="molecule type" value="Genomic_DNA"/>
</dbReference>
<reference evidence="4" key="2">
    <citation type="submission" date="2021-04" db="EMBL/GenBank/DDBJ databases">
        <authorList>
            <person name="Podell S."/>
        </authorList>
    </citation>
    <scope>NUCLEOTIDE SEQUENCE</scope>
    <source>
        <strain evidence="4">Hildebrandi</strain>
    </source>
</reference>
<dbReference type="InterPro" id="IPR029760">
    <property type="entry name" value="GPX_CS"/>
</dbReference>
<dbReference type="GO" id="GO:0004601">
    <property type="term" value="F:peroxidase activity"/>
    <property type="evidence" value="ECO:0007669"/>
    <property type="project" value="UniProtKB-KW"/>
</dbReference>
<proteinExistence type="inferred from homology"/>
<accession>A0A9K3M513</accession>